<feature type="region of interest" description="Disordered" evidence="2">
    <location>
        <begin position="576"/>
        <end position="618"/>
    </location>
</feature>
<keyword evidence="4" id="KW-0732">Signal</keyword>
<feature type="chain" id="PRO_5014453522" evidence="4">
    <location>
        <begin position="25"/>
        <end position="618"/>
    </location>
</feature>
<dbReference type="Proteomes" id="UP000235672">
    <property type="component" value="Unassembled WGS sequence"/>
</dbReference>
<dbReference type="Gene3D" id="2.40.70.10">
    <property type="entry name" value="Acid Proteases"/>
    <property type="match status" value="2"/>
</dbReference>
<dbReference type="EMBL" id="KZ613477">
    <property type="protein sequence ID" value="PMD22492.1"/>
    <property type="molecule type" value="Genomic_DNA"/>
</dbReference>
<evidence type="ECO:0000256" key="4">
    <source>
        <dbReference type="SAM" id="SignalP"/>
    </source>
</evidence>
<keyword evidence="3" id="KW-0812">Transmembrane</keyword>
<dbReference type="SUPFAM" id="SSF50630">
    <property type="entry name" value="Acid proteases"/>
    <property type="match status" value="1"/>
</dbReference>
<dbReference type="PROSITE" id="PS51767">
    <property type="entry name" value="PEPTIDASE_A1"/>
    <property type="match status" value="1"/>
</dbReference>
<dbReference type="GO" id="GO:0006508">
    <property type="term" value="P:proteolysis"/>
    <property type="evidence" value="ECO:0007669"/>
    <property type="project" value="UniProtKB-KW"/>
</dbReference>
<evidence type="ECO:0000313" key="7">
    <source>
        <dbReference type="Proteomes" id="UP000235672"/>
    </source>
</evidence>
<evidence type="ECO:0000256" key="1">
    <source>
        <dbReference type="ARBA" id="ARBA00007447"/>
    </source>
</evidence>
<keyword evidence="6" id="KW-0378">Hydrolase</keyword>
<evidence type="ECO:0000313" key="6">
    <source>
        <dbReference type="EMBL" id="PMD22492.1"/>
    </source>
</evidence>
<feature type="compositionally biased region" description="Basic and acidic residues" evidence="2">
    <location>
        <begin position="487"/>
        <end position="496"/>
    </location>
</feature>
<organism evidence="6 7">
    <name type="scientific">Hyaloscypha hepaticicola</name>
    <dbReference type="NCBI Taxonomy" id="2082293"/>
    <lineage>
        <taxon>Eukaryota</taxon>
        <taxon>Fungi</taxon>
        <taxon>Dikarya</taxon>
        <taxon>Ascomycota</taxon>
        <taxon>Pezizomycotina</taxon>
        <taxon>Leotiomycetes</taxon>
        <taxon>Helotiales</taxon>
        <taxon>Hyaloscyphaceae</taxon>
        <taxon>Hyaloscypha</taxon>
    </lineage>
</organism>
<feature type="domain" description="Peptidase A1" evidence="5">
    <location>
        <begin position="53"/>
        <end position="406"/>
    </location>
</feature>
<keyword evidence="7" id="KW-1185">Reference proteome</keyword>
<feature type="signal peptide" evidence="4">
    <location>
        <begin position="1"/>
        <end position="24"/>
    </location>
</feature>
<dbReference type="InterPro" id="IPR034164">
    <property type="entry name" value="Pepsin-like_dom"/>
</dbReference>
<name>A0A2J6Q8D4_9HELO</name>
<feature type="transmembrane region" description="Helical" evidence="3">
    <location>
        <begin position="442"/>
        <end position="466"/>
    </location>
</feature>
<feature type="region of interest" description="Disordered" evidence="2">
    <location>
        <begin position="470"/>
        <end position="532"/>
    </location>
</feature>
<sequence>MRLHLHDVPLFCLTLSLALIVVAGKSTNITVGVPSPLVVPPSQYWDGIDGLWSSFALRVGTPAQDVRVLVSTNSPETLVVLPPGCTSAAIDPVPDGCASSRGGLFNPNTSSTWRDQGLFGINGDGVGLEANLGYSQNADYGLETLGLGFVAGGASGPTLKNQTVAGIETASPFYLGILGLSTQPVNYSTIGNFSAPSLFSSLRLQQLIPSLSWSFTAGAKYRLKAGQYAQLIFGGFDSSRFAPNSASFTLNEDITRDIVVAIQSITYSGTTQSTLLSTPVFAFIESTDPNIWLPEAACKAFEDAFGLALDTAGRYLINGTKYLDLQEESPVVTFILSNSLSGGETVSIALPFSALVLPTLPPYTTNDTYYLPLKEAANDSQITLGRSFLQEAYLTVDYERGNFSVSQCVWQDGAPEQISVILSPTYADNTKSSTSASKGIRVGLIAGVTIAGIAALALAAGLGYYLSQRRKRPTSKSPTEDIQLTHVDNKDSKADCPQEDPNSPFPSYKKLDSSSSVHREQHPDGELGTHGEIYQMPTTENGEGDYFDAAIKLASERRAATTPQIDGRLVAYELPGSEPMPVEMDDERSRAGLSPMLSPVTRGSSRASSVVGPVSDTL</sequence>
<gene>
    <name evidence="6" type="ORF">NA56DRAFT_624091</name>
</gene>
<dbReference type="GO" id="GO:0004190">
    <property type="term" value="F:aspartic-type endopeptidase activity"/>
    <property type="evidence" value="ECO:0007669"/>
    <property type="project" value="InterPro"/>
</dbReference>
<keyword evidence="3" id="KW-1133">Transmembrane helix</keyword>
<dbReference type="PANTHER" id="PTHR47966:SF51">
    <property type="entry name" value="BETA-SITE APP-CLEAVING ENZYME, ISOFORM A-RELATED"/>
    <property type="match status" value="1"/>
</dbReference>
<dbReference type="AlphaFoldDB" id="A0A2J6Q8D4"/>
<comment type="similarity">
    <text evidence="1">Belongs to the peptidase A1 family.</text>
</comment>
<dbReference type="CDD" id="cd05471">
    <property type="entry name" value="pepsin_like"/>
    <property type="match status" value="1"/>
</dbReference>
<accession>A0A2J6Q8D4</accession>
<dbReference type="InterPro" id="IPR033121">
    <property type="entry name" value="PEPTIDASE_A1"/>
</dbReference>
<dbReference type="GO" id="GO:0000324">
    <property type="term" value="C:fungal-type vacuole"/>
    <property type="evidence" value="ECO:0007669"/>
    <property type="project" value="TreeGrafter"/>
</dbReference>
<keyword evidence="6" id="KW-0645">Protease</keyword>
<feature type="compositionally biased region" description="Basic and acidic residues" evidence="2">
    <location>
        <begin position="509"/>
        <end position="529"/>
    </location>
</feature>
<dbReference type="InterPro" id="IPR001461">
    <property type="entry name" value="Aspartic_peptidase_A1"/>
</dbReference>
<evidence type="ECO:0000259" key="5">
    <source>
        <dbReference type="PROSITE" id="PS51767"/>
    </source>
</evidence>
<dbReference type="STRING" id="1745343.A0A2J6Q8D4"/>
<reference evidence="6 7" key="1">
    <citation type="submission" date="2016-05" db="EMBL/GenBank/DDBJ databases">
        <title>A degradative enzymes factory behind the ericoid mycorrhizal symbiosis.</title>
        <authorList>
            <consortium name="DOE Joint Genome Institute"/>
            <person name="Martino E."/>
            <person name="Morin E."/>
            <person name="Grelet G."/>
            <person name="Kuo A."/>
            <person name="Kohler A."/>
            <person name="Daghino S."/>
            <person name="Barry K."/>
            <person name="Choi C."/>
            <person name="Cichocki N."/>
            <person name="Clum A."/>
            <person name="Copeland A."/>
            <person name="Hainaut M."/>
            <person name="Haridas S."/>
            <person name="Labutti K."/>
            <person name="Lindquist E."/>
            <person name="Lipzen A."/>
            <person name="Khouja H.-R."/>
            <person name="Murat C."/>
            <person name="Ohm R."/>
            <person name="Olson A."/>
            <person name="Spatafora J."/>
            <person name="Veneault-Fourrey C."/>
            <person name="Henrissat B."/>
            <person name="Grigoriev I."/>
            <person name="Martin F."/>
            <person name="Perotto S."/>
        </authorList>
    </citation>
    <scope>NUCLEOTIDE SEQUENCE [LARGE SCALE GENOMIC DNA]</scope>
    <source>
        <strain evidence="6 7">UAMH 7357</strain>
    </source>
</reference>
<keyword evidence="3" id="KW-0472">Membrane</keyword>
<dbReference type="InterPro" id="IPR021109">
    <property type="entry name" value="Peptidase_aspartic_dom_sf"/>
</dbReference>
<dbReference type="PRINTS" id="PR00792">
    <property type="entry name" value="PEPSIN"/>
</dbReference>
<dbReference type="Pfam" id="PF00026">
    <property type="entry name" value="Asp"/>
    <property type="match status" value="1"/>
</dbReference>
<evidence type="ECO:0000256" key="2">
    <source>
        <dbReference type="SAM" id="MobiDB-lite"/>
    </source>
</evidence>
<protein>
    <submittedName>
        <fullName evidence="6">Acid protease</fullName>
    </submittedName>
</protein>
<evidence type="ECO:0000256" key="3">
    <source>
        <dbReference type="SAM" id="Phobius"/>
    </source>
</evidence>
<dbReference type="PANTHER" id="PTHR47966">
    <property type="entry name" value="BETA-SITE APP-CLEAVING ENZYME, ISOFORM A-RELATED"/>
    <property type="match status" value="1"/>
</dbReference>
<proteinExistence type="inferred from homology"/>
<dbReference type="OrthoDB" id="4074350at2759"/>